<evidence type="ECO:0000313" key="2">
    <source>
        <dbReference type="EMBL" id="MCW0399267.1"/>
    </source>
</evidence>
<reference evidence="2 3" key="1">
    <citation type="submission" date="2022-06" db="EMBL/GenBank/DDBJ databases">
        <title>Dynamics of rice microbiomes reveals core vertical transmitted seed endophytes.</title>
        <authorList>
            <person name="Liao K."/>
            <person name="Zhang X."/>
        </authorList>
    </citation>
    <scope>NUCLEOTIDE SEQUENCE [LARGE SCALE GENOMIC DNA]</scope>
    <source>
        <strain evidence="2 3">YT10-10-1</strain>
    </source>
</reference>
<sequence>MLYSAMLALAVSAIPQVAIELAPEPGTSASGEPIASYDTRLARELVKDLERRGISAAIVEHGRARDGTSLAIRLHHHAIPAEWAEKGHASAFYGFALGIAKSNPDAATTISCTRMIGTALRQVGELPSLYRSFKLPGLDQPLLDTALGIHFAKGNAELLGRHVAALDLEVGIVSHPDDSKRLADPVVVAGLADAIASGVNECFSPTQDEDDEAAQPKPFIDPEMFK</sequence>
<keyword evidence="3" id="KW-1185">Reference proteome</keyword>
<accession>A0ABT3DUV7</accession>
<dbReference type="Gene3D" id="3.40.630.40">
    <property type="entry name" value="Zn-dependent exopeptidases"/>
    <property type="match status" value="1"/>
</dbReference>
<feature type="region of interest" description="Disordered" evidence="1">
    <location>
        <begin position="204"/>
        <end position="226"/>
    </location>
</feature>
<organism evidence="2 3">
    <name type="scientific">Xanthomonas sacchari</name>
    <dbReference type="NCBI Taxonomy" id="56458"/>
    <lineage>
        <taxon>Bacteria</taxon>
        <taxon>Pseudomonadati</taxon>
        <taxon>Pseudomonadota</taxon>
        <taxon>Gammaproteobacteria</taxon>
        <taxon>Lysobacterales</taxon>
        <taxon>Lysobacteraceae</taxon>
        <taxon>Xanthomonas</taxon>
    </lineage>
</organism>
<comment type="caution">
    <text evidence="2">The sequence shown here is derived from an EMBL/GenBank/DDBJ whole genome shotgun (WGS) entry which is preliminary data.</text>
</comment>
<dbReference type="RefSeq" id="WP_267122675.1">
    <property type="nucleotide sequence ID" value="NZ_JANFWR010000010.1"/>
</dbReference>
<name>A0ABT3DUV7_9XANT</name>
<evidence type="ECO:0000313" key="3">
    <source>
        <dbReference type="Proteomes" id="UP001320843"/>
    </source>
</evidence>
<proteinExistence type="predicted"/>
<dbReference type="EMBL" id="JANFWR010000010">
    <property type="protein sequence ID" value="MCW0399267.1"/>
    <property type="molecule type" value="Genomic_DNA"/>
</dbReference>
<gene>
    <name evidence="2" type="ORF">NB700_001823</name>
</gene>
<evidence type="ECO:0000256" key="1">
    <source>
        <dbReference type="SAM" id="MobiDB-lite"/>
    </source>
</evidence>
<protein>
    <submittedName>
        <fullName evidence="2">Uncharacterized protein</fullName>
    </submittedName>
</protein>
<dbReference type="Proteomes" id="UP001320843">
    <property type="component" value="Unassembled WGS sequence"/>
</dbReference>